<dbReference type="AlphaFoldDB" id="A0A363NLV4"/>
<dbReference type="GO" id="GO:0006352">
    <property type="term" value="P:DNA-templated transcription initiation"/>
    <property type="evidence" value="ECO:0007669"/>
    <property type="project" value="InterPro"/>
</dbReference>
<evidence type="ECO:0000256" key="4">
    <source>
        <dbReference type="ARBA" id="ARBA00023125"/>
    </source>
</evidence>
<dbReference type="Proteomes" id="UP000250831">
    <property type="component" value="Unassembled WGS sequence"/>
</dbReference>
<evidence type="ECO:0000256" key="3">
    <source>
        <dbReference type="ARBA" id="ARBA00023082"/>
    </source>
</evidence>
<dbReference type="EMBL" id="QCXX01000009">
    <property type="protein sequence ID" value="PUV21754.1"/>
    <property type="molecule type" value="Genomic_DNA"/>
</dbReference>
<evidence type="ECO:0000256" key="5">
    <source>
        <dbReference type="ARBA" id="ARBA00023163"/>
    </source>
</evidence>
<evidence type="ECO:0000256" key="2">
    <source>
        <dbReference type="ARBA" id="ARBA00023015"/>
    </source>
</evidence>
<comment type="similarity">
    <text evidence="1 6">Belongs to the sigma-70 factor family. ECF subfamily.</text>
</comment>
<keyword evidence="3 6" id="KW-0731">Sigma factor</keyword>
<evidence type="ECO:0000256" key="6">
    <source>
        <dbReference type="RuleBase" id="RU000716"/>
    </source>
</evidence>
<dbReference type="Gene3D" id="1.10.1740.10">
    <property type="match status" value="1"/>
</dbReference>
<keyword evidence="5 6" id="KW-0804">Transcription</keyword>
<dbReference type="InterPro" id="IPR036388">
    <property type="entry name" value="WH-like_DNA-bd_sf"/>
</dbReference>
<dbReference type="SUPFAM" id="SSF88946">
    <property type="entry name" value="Sigma2 domain of RNA polymerase sigma factors"/>
    <property type="match status" value="1"/>
</dbReference>
<comment type="caution">
    <text evidence="8">The sequence shown here is derived from an EMBL/GenBank/DDBJ whole genome shotgun (WGS) entry which is preliminary data.</text>
</comment>
<dbReference type="OrthoDB" id="9782108at2"/>
<dbReference type="PANTHER" id="PTHR43133">
    <property type="entry name" value="RNA POLYMERASE ECF-TYPE SIGMA FACTO"/>
    <property type="match status" value="1"/>
</dbReference>
<proteinExistence type="inferred from homology"/>
<dbReference type="InterPro" id="IPR000838">
    <property type="entry name" value="RNA_pol_sigma70_ECF_CS"/>
</dbReference>
<evidence type="ECO:0000259" key="7">
    <source>
        <dbReference type="Pfam" id="PF04542"/>
    </source>
</evidence>
<keyword evidence="4 6" id="KW-0238">DNA-binding</keyword>
<dbReference type="Gene3D" id="1.10.10.10">
    <property type="entry name" value="Winged helix-like DNA-binding domain superfamily/Winged helix DNA-binding domain"/>
    <property type="match status" value="1"/>
</dbReference>
<gene>
    <name evidence="8" type="ORF">DCO56_25825</name>
</gene>
<dbReference type="InterPro" id="IPR013324">
    <property type="entry name" value="RNA_pol_sigma_r3/r4-like"/>
</dbReference>
<dbReference type="PROSITE" id="PS01063">
    <property type="entry name" value="SIGMA70_ECF"/>
    <property type="match status" value="1"/>
</dbReference>
<protein>
    <recommendedName>
        <fullName evidence="6">RNA polymerase sigma factor</fullName>
    </recommendedName>
</protein>
<evidence type="ECO:0000313" key="8">
    <source>
        <dbReference type="EMBL" id="PUV21754.1"/>
    </source>
</evidence>
<name>A0A363NLV4_9SPHI</name>
<feature type="domain" description="RNA polymerase sigma-70 region 2" evidence="7">
    <location>
        <begin position="12"/>
        <end position="78"/>
    </location>
</feature>
<sequence>MDKRATHIQQWIDAYSDTLLDSALFLLSDKQDAEDIVQNVFISAFESYSSFEGRSSVKTWLMAILKNKVAEFYRKKYRHIDNVPLDRYFDQEGSWKNDDILQDWNEKDENLLDNNDFNKVMAECIDKLPLKWLIPVKLYYLEEKKADKVCQETGITATNLWKILQRGRMQLRECLEFNWFNIL</sequence>
<dbReference type="PANTHER" id="PTHR43133:SF8">
    <property type="entry name" value="RNA POLYMERASE SIGMA FACTOR HI_1459-RELATED"/>
    <property type="match status" value="1"/>
</dbReference>
<evidence type="ECO:0000256" key="1">
    <source>
        <dbReference type="ARBA" id="ARBA00010641"/>
    </source>
</evidence>
<reference evidence="8 9" key="1">
    <citation type="submission" date="2018-04" db="EMBL/GenBank/DDBJ databases">
        <title>Sphingobacterium sp. M46 Genome.</title>
        <authorList>
            <person name="Cheng J."/>
            <person name="Li Y."/>
        </authorList>
    </citation>
    <scope>NUCLEOTIDE SEQUENCE [LARGE SCALE GENOMIC DNA]</scope>
    <source>
        <strain evidence="8 9">M46</strain>
    </source>
</reference>
<accession>A0A363NLV4</accession>
<dbReference type="InterPro" id="IPR013325">
    <property type="entry name" value="RNA_pol_sigma_r2"/>
</dbReference>
<dbReference type="RefSeq" id="WP_108636578.1">
    <property type="nucleotide sequence ID" value="NZ_QCXX01000009.1"/>
</dbReference>
<keyword evidence="2 6" id="KW-0805">Transcription regulation</keyword>
<organism evidence="8 9">
    <name type="scientific">Sphingobacterium athyrii</name>
    <dbReference type="NCBI Taxonomy" id="2152717"/>
    <lineage>
        <taxon>Bacteria</taxon>
        <taxon>Pseudomonadati</taxon>
        <taxon>Bacteroidota</taxon>
        <taxon>Sphingobacteriia</taxon>
        <taxon>Sphingobacteriales</taxon>
        <taxon>Sphingobacteriaceae</taxon>
        <taxon>Sphingobacterium</taxon>
    </lineage>
</organism>
<dbReference type="GO" id="GO:0016987">
    <property type="term" value="F:sigma factor activity"/>
    <property type="evidence" value="ECO:0007669"/>
    <property type="project" value="UniProtKB-KW"/>
</dbReference>
<dbReference type="InterPro" id="IPR014284">
    <property type="entry name" value="RNA_pol_sigma-70_dom"/>
</dbReference>
<dbReference type="Pfam" id="PF04542">
    <property type="entry name" value="Sigma70_r2"/>
    <property type="match status" value="1"/>
</dbReference>
<dbReference type="InterPro" id="IPR039425">
    <property type="entry name" value="RNA_pol_sigma-70-like"/>
</dbReference>
<dbReference type="NCBIfam" id="TIGR02937">
    <property type="entry name" value="sigma70-ECF"/>
    <property type="match status" value="1"/>
</dbReference>
<keyword evidence="9" id="KW-1185">Reference proteome</keyword>
<dbReference type="InterPro" id="IPR007627">
    <property type="entry name" value="RNA_pol_sigma70_r2"/>
</dbReference>
<evidence type="ECO:0000313" key="9">
    <source>
        <dbReference type="Proteomes" id="UP000250831"/>
    </source>
</evidence>
<dbReference type="GO" id="GO:0003677">
    <property type="term" value="F:DNA binding"/>
    <property type="evidence" value="ECO:0007669"/>
    <property type="project" value="UniProtKB-KW"/>
</dbReference>
<dbReference type="SUPFAM" id="SSF88659">
    <property type="entry name" value="Sigma3 and sigma4 domains of RNA polymerase sigma factors"/>
    <property type="match status" value="1"/>
</dbReference>